<evidence type="ECO:0000313" key="3">
    <source>
        <dbReference type="Proteomes" id="UP001385951"/>
    </source>
</evidence>
<reference evidence="2 3" key="1">
    <citation type="submission" date="2022-09" db="EMBL/GenBank/DDBJ databases">
        <authorList>
            <person name="Palmer J.M."/>
        </authorList>
    </citation>
    <scope>NUCLEOTIDE SEQUENCE [LARGE SCALE GENOMIC DNA]</scope>
    <source>
        <strain evidence="2 3">DSM 7382</strain>
    </source>
</reference>
<dbReference type="InterPro" id="IPR046528">
    <property type="entry name" value="DUF6593"/>
</dbReference>
<accession>A0AAW0FSD5</accession>
<organism evidence="2 3">
    <name type="scientific">Cerrena zonata</name>
    <dbReference type="NCBI Taxonomy" id="2478898"/>
    <lineage>
        <taxon>Eukaryota</taxon>
        <taxon>Fungi</taxon>
        <taxon>Dikarya</taxon>
        <taxon>Basidiomycota</taxon>
        <taxon>Agaricomycotina</taxon>
        <taxon>Agaricomycetes</taxon>
        <taxon>Polyporales</taxon>
        <taxon>Cerrenaceae</taxon>
        <taxon>Cerrena</taxon>
    </lineage>
</organism>
<dbReference type="Pfam" id="PF20236">
    <property type="entry name" value="DUF6593"/>
    <property type="match status" value="1"/>
</dbReference>
<evidence type="ECO:0000259" key="1">
    <source>
        <dbReference type="Pfam" id="PF20236"/>
    </source>
</evidence>
<proteinExistence type="predicted"/>
<feature type="domain" description="DUF6593" evidence="1">
    <location>
        <begin position="28"/>
        <end position="186"/>
    </location>
</feature>
<sequence length="201" mass="22927">MDSQLTLVAPSLIQPSAEGYLALRFSNDNVNNATISLPGESTRCYIVESNSSNTSTKIYYVDDWSARHLVAHLERKDILPDRITLKDGPSMRLNKWLRFKGSLIFPARMQLGGRCFVWKKGLYNVLAMYADGDLEKPVAWFQKSRRRVVGGQEEVSPTYIGMTGEVREHRDDIVVACITLEHRIRMSEKYARIQGFQNIRG</sequence>
<protein>
    <recommendedName>
        <fullName evidence="1">DUF6593 domain-containing protein</fullName>
    </recommendedName>
</protein>
<dbReference type="Proteomes" id="UP001385951">
    <property type="component" value="Unassembled WGS sequence"/>
</dbReference>
<name>A0AAW0FSD5_9APHY</name>
<comment type="caution">
    <text evidence="2">The sequence shown here is derived from an EMBL/GenBank/DDBJ whole genome shotgun (WGS) entry which is preliminary data.</text>
</comment>
<dbReference type="AlphaFoldDB" id="A0AAW0FSD5"/>
<dbReference type="EMBL" id="JASBNA010000057">
    <property type="protein sequence ID" value="KAK7679600.1"/>
    <property type="molecule type" value="Genomic_DNA"/>
</dbReference>
<keyword evidence="3" id="KW-1185">Reference proteome</keyword>
<gene>
    <name evidence="2" type="ORF">QCA50_017311</name>
</gene>
<evidence type="ECO:0000313" key="2">
    <source>
        <dbReference type="EMBL" id="KAK7679600.1"/>
    </source>
</evidence>